<protein>
    <submittedName>
        <fullName evidence="2">Uncharacterized protein</fullName>
    </submittedName>
</protein>
<dbReference type="Proteomes" id="UP000310039">
    <property type="component" value="Unassembled WGS sequence"/>
</dbReference>
<dbReference type="EMBL" id="QZBT01000217">
    <property type="protein sequence ID" value="THZ74984.1"/>
    <property type="molecule type" value="Genomic_DNA"/>
</dbReference>
<gene>
    <name evidence="2" type="ORF">D6C84_09237</name>
</gene>
<feature type="region of interest" description="Disordered" evidence="1">
    <location>
        <begin position="247"/>
        <end position="313"/>
    </location>
</feature>
<organism evidence="2 3">
    <name type="scientific">Aureobasidium pullulans</name>
    <name type="common">Black yeast</name>
    <name type="synonym">Pullularia pullulans</name>
    <dbReference type="NCBI Taxonomy" id="5580"/>
    <lineage>
        <taxon>Eukaryota</taxon>
        <taxon>Fungi</taxon>
        <taxon>Dikarya</taxon>
        <taxon>Ascomycota</taxon>
        <taxon>Pezizomycotina</taxon>
        <taxon>Dothideomycetes</taxon>
        <taxon>Dothideomycetidae</taxon>
        <taxon>Dothideales</taxon>
        <taxon>Saccotheciaceae</taxon>
        <taxon>Aureobasidium</taxon>
    </lineage>
</organism>
<feature type="compositionally biased region" description="Basic and acidic residues" evidence="1">
    <location>
        <begin position="296"/>
        <end position="309"/>
    </location>
</feature>
<evidence type="ECO:0000313" key="2">
    <source>
        <dbReference type="EMBL" id="THZ74984.1"/>
    </source>
</evidence>
<comment type="caution">
    <text evidence="2">The sequence shown here is derived from an EMBL/GenBank/DDBJ whole genome shotgun (WGS) entry which is preliminary data.</text>
</comment>
<name>A0A4S9XAK7_AURPU</name>
<reference evidence="2 3" key="1">
    <citation type="submission" date="2018-10" db="EMBL/GenBank/DDBJ databases">
        <title>Fifty Aureobasidium pullulans genomes reveal a recombining polyextremotolerant generalist.</title>
        <authorList>
            <person name="Gostincar C."/>
            <person name="Turk M."/>
            <person name="Zajc J."/>
            <person name="Gunde-Cimerman N."/>
        </authorList>
    </citation>
    <scope>NUCLEOTIDE SEQUENCE [LARGE SCALE GENOMIC DNA]</scope>
    <source>
        <strain evidence="2 3">EXF-3403</strain>
    </source>
</reference>
<sequence length="565" mass="63039">MSCEDGALKLDTDTGHVLLSPDSRFEWIVGGHQVGAQWEEKELGTRRHLGGPSPVHNNDSSLHLWFAVDQEKNEMLVVLTMSVKSRSKSKARPRSFFLLVPVEDLCISSAIHDFQPIPLDSVPEPLFERPADVVSAKATRILHLSFSLGYKRRSGVVMTTRPYSGNMRGTPLALLDGLKSLSEANRFDVYMKYSSYAQVGLQRIREQIASQRVAFFTPSFDLTDMYRGGWHGDFDLWEAQGWHETVSNVPSRKRKASSPPLEEPLRAPPAYEQHGTPAPPAYADTASPLPRVPRTPHNEQQRPSPRPDIHLTPSSIVCDSIAPGISATPLSPHPLVFSDIGSEPPYSAPHKQSPTHAFLPAQKQLLPSLFPATDPSSLSQLYDHEMGMWLLTAWNLVPNIHFVLIHPLLSVASAVTSNDVQAYRLARVECAKKLASCIADQRQNHDSVNQSEETRLREQHHLKALASEPNSLISWLFMLRSEGDIGFMEMLGGLEGRKRIAVSAVDDGERFRECMSDFMVMRAAIVLQALLMEGSKVMRRLQGDGGEMVRTEVERFASWSSRRSM</sequence>
<accession>A0A4S9XAK7</accession>
<evidence type="ECO:0000256" key="1">
    <source>
        <dbReference type="SAM" id="MobiDB-lite"/>
    </source>
</evidence>
<dbReference type="AlphaFoldDB" id="A0A4S9XAK7"/>
<evidence type="ECO:0000313" key="3">
    <source>
        <dbReference type="Proteomes" id="UP000310039"/>
    </source>
</evidence>
<proteinExistence type="predicted"/>